<dbReference type="Proteomes" id="UP001520140">
    <property type="component" value="Unassembled WGS sequence"/>
</dbReference>
<comment type="caution">
    <text evidence="2">The sequence shown here is derived from an EMBL/GenBank/DDBJ whole genome shotgun (WGS) entry which is preliminary data.</text>
</comment>
<feature type="compositionally biased region" description="Basic and acidic residues" evidence="1">
    <location>
        <begin position="1"/>
        <end position="29"/>
    </location>
</feature>
<gene>
    <name evidence="2" type="ORF">HQ605_08935</name>
</gene>
<protein>
    <recommendedName>
        <fullName evidence="4">J domain-containing protein</fullName>
    </recommendedName>
</protein>
<evidence type="ECO:0000313" key="2">
    <source>
        <dbReference type="EMBL" id="MBY6320944.1"/>
    </source>
</evidence>
<organism evidence="2 3">
    <name type="scientific">Rhodococcoides kroppenstedtii</name>
    <dbReference type="NCBI Taxonomy" id="293050"/>
    <lineage>
        <taxon>Bacteria</taxon>
        <taxon>Bacillati</taxon>
        <taxon>Actinomycetota</taxon>
        <taxon>Actinomycetes</taxon>
        <taxon>Mycobacteriales</taxon>
        <taxon>Nocardiaceae</taxon>
        <taxon>Rhodococcoides</taxon>
    </lineage>
</organism>
<proteinExistence type="predicted"/>
<evidence type="ECO:0000256" key="1">
    <source>
        <dbReference type="SAM" id="MobiDB-lite"/>
    </source>
</evidence>
<evidence type="ECO:0000313" key="3">
    <source>
        <dbReference type="Proteomes" id="UP001520140"/>
    </source>
</evidence>
<dbReference type="EMBL" id="JABUKG010000008">
    <property type="protein sequence ID" value="MBY6320944.1"/>
    <property type="molecule type" value="Genomic_DNA"/>
</dbReference>
<name>A0ABS7NSG8_9NOCA</name>
<dbReference type="RefSeq" id="WP_068099360.1">
    <property type="nucleotide sequence ID" value="NZ_JABUKE010000005.1"/>
</dbReference>
<evidence type="ECO:0008006" key="4">
    <source>
        <dbReference type="Google" id="ProtNLM"/>
    </source>
</evidence>
<feature type="region of interest" description="Disordered" evidence="1">
    <location>
        <begin position="1"/>
        <end position="30"/>
    </location>
</feature>
<reference evidence="2 3" key="1">
    <citation type="submission" date="2020-06" db="EMBL/GenBank/DDBJ databases">
        <title>Taxonomy, biology and ecology of Rhodococcus bacteria occurring in California pistachio and other woody hosts as revealed by genome sequence analyses.</title>
        <authorList>
            <person name="Gai Y."/>
            <person name="Riely B."/>
        </authorList>
    </citation>
    <scope>NUCLEOTIDE SEQUENCE [LARGE SCALE GENOMIC DNA]</scope>
    <source>
        <strain evidence="2 3">BP-284</strain>
    </source>
</reference>
<keyword evidence="3" id="KW-1185">Reference proteome</keyword>
<sequence>MTDDRRPTHDERAYRDARRAAVREHHPDAGGDADVLMRVLADIDRRFGVGGERTRPARPVDVVVVTSTPRRVLRLVRRAGKALPRRRTYVDITSPQRP</sequence>
<accession>A0ABS7NSG8</accession>